<dbReference type="Proteomes" id="UP000194499">
    <property type="component" value="Unassembled WGS sequence"/>
</dbReference>
<evidence type="ECO:0000313" key="2">
    <source>
        <dbReference type="Proteomes" id="UP000194499"/>
    </source>
</evidence>
<dbReference type="EMBL" id="FWZB01000020">
    <property type="protein sequence ID" value="SMD66120.1"/>
    <property type="molecule type" value="Genomic_DNA"/>
</dbReference>
<sequence>MKAMKKQKITLVVTFASAMFVLLSGFACVQTLDDM</sequence>
<protein>
    <submittedName>
        <fullName evidence="1">Uncharacterized protein</fullName>
    </submittedName>
</protein>
<proteinExistence type="predicted"/>
<accession>A0A1Y5YT52</accession>
<reference evidence="2" key="1">
    <citation type="submission" date="2017-04" db="EMBL/GenBank/DDBJ databases">
        <authorList>
            <person name="Criscuolo A."/>
        </authorList>
    </citation>
    <scope>NUCLEOTIDE SEQUENCE [LARGE SCALE GENOMIC DNA]</scope>
</reference>
<evidence type="ECO:0000313" key="1">
    <source>
        <dbReference type="EMBL" id="SMD66120.1"/>
    </source>
</evidence>
<dbReference type="PROSITE" id="PS51257">
    <property type="entry name" value="PROKAR_LIPOPROTEIN"/>
    <property type="match status" value="1"/>
</dbReference>
<name>A0A1Y5YT52_9BACI</name>
<dbReference type="AlphaFoldDB" id="A0A1Y5YT52"/>
<gene>
    <name evidence="1" type="ORF">BACERE00191_00428</name>
</gene>
<organism evidence="1 2">
    <name type="scientific">Bacillus pacificus</name>
    <dbReference type="NCBI Taxonomy" id="2026187"/>
    <lineage>
        <taxon>Bacteria</taxon>
        <taxon>Bacillati</taxon>
        <taxon>Bacillota</taxon>
        <taxon>Bacilli</taxon>
        <taxon>Bacillales</taxon>
        <taxon>Bacillaceae</taxon>
        <taxon>Bacillus</taxon>
        <taxon>Bacillus cereus group</taxon>
    </lineage>
</organism>